<evidence type="ECO:0000313" key="2">
    <source>
        <dbReference type="EMBL" id="WZH44011.1"/>
    </source>
</evidence>
<proteinExistence type="predicted"/>
<dbReference type="Proteomes" id="UP001489902">
    <property type="component" value="Chromosome 2"/>
</dbReference>
<dbReference type="PANTHER" id="PTHR37540">
    <property type="entry name" value="TRANSCRIPTION FACTOR (ACR-2), PUTATIVE-RELATED-RELATED"/>
    <property type="match status" value="1"/>
</dbReference>
<reference evidence="2 3" key="1">
    <citation type="submission" date="2024-04" db="EMBL/GenBank/DDBJ databases">
        <title>Complete genome sequence of Fusarium acuminatum.</title>
        <authorList>
            <person name="Lan B."/>
        </authorList>
    </citation>
    <scope>NUCLEOTIDE SEQUENCE [LARGE SCALE GENOMIC DNA]</scope>
    <source>
        <strain evidence="2">1A</strain>
    </source>
</reference>
<keyword evidence="3" id="KW-1185">Reference proteome</keyword>
<evidence type="ECO:0000313" key="3">
    <source>
        <dbReference type="Proteomes" id="UP001489902"/>
    </source>
</evidence>
<protein>
    <submittedName>
        <fullName evidence="2">Uncharacterized protein</fullName>
    </submittedName>
</protein>
<sequence length="712" mass="81613">MLEPFFAQPVPQPLPTRAKPRARRTEPRKQAPKKFEFVTSDNVGKPAPESRKFIRSYVMRGKNTKKSPPQTSILCLSDDATPESNQDNVEEIDRPTPLAVTHSTDHGLWTLGHAYPRRERNWVQSPALIVHLVRPPPDLELFTFAAPLDKKSQYLIFRFLTTIKETLYPAEWCFDADLEKACWFRWLLEDAAYLHVICFMVSAFQDLIEMQSSLSRGPYENGWGGEFSSQTRSRLRHTIRHLQEKLQDPKKQLEDTTAATVISLAMMADAMEDTQAFEAHSEGLRRIVKLRGGLPAYAHNRQLQIKLCRVDLGWSIRNGCKPEIYNETPDWEPLFEAFGTVGCSFDLQKPSTDFMNLYYTLDWKLQNAFKDLRDFSTLANRLSPSSQKLKPEAFQEIMLSIQYRLLQMDFSEDPNPIQEALRIGLLAFESTIFLQIQGTKLKSQSFDEQLRLAIQATPVQGEATANVKLWLLLIGSIMVFNGSEDWLVQSIRSLVGRQTWAEVQERVKEVMWVDMIHDVPGRQAYEAAQSSNSAKHHTCLPYFKINMSIDNKDEANTPSQEPPQSERLYSTATPIRFAPRGARANITDGNLIMLDPRPVQQWQLDNTETRVEEVASLANETDRRLNTMQDQALATEILRDEVKILRIEMEDVRISGEKRVVSRRAPSKGMKLFYAIIRIALIYIVSATIEYIYHSYYPGCFELVDAAIASYF</sequence>
<dbReference type="EMBL" id="CP151261">
    <property type="protein sequence ID" value="WZH44011.1"/>
    <property type="molecule type" value="Genomic_DNA"/>
</dbReference>
<feature type="compositionally biased region" description="Basic and acidic residues" evidence="1">
    <location>
        <begin position="23"/>
        <end position="33"/>
    </location>
</feature>
<gene>
    <name evidence="2" type="ORF">QYS62_005025</name>
</gene>
<accession>A0ABZ2WTE9</accession>
<dbReference type="PANTHER" id="PTHR37540:SF9">
    <property type="entry name" value="ZN(2)-C6 FUNGAL-TYPE DOMAIN-CONTAINING PROTEIN"/>
    <property type="match status" value="1"/>
</dbReference>
<organism evidence="2 3">
    <name type="scientific">Fusarium acuminatum</name>
    <dbReference type="NCBI Taxonomy" id="5515"/>
    <lineage>
        <taxon>Eukaryota</taxon>
        <taxon>Fungi</taxon>
        <taxon>Dikarya</taxon>
        <taxon>Ascomycota</taxon>
        <taxon>Pezizomycotina</taxon>
        <taxon>Sordariomycetes</taxon>
        <taxon>Hypocreomycetidae</taxon>
        <taxon>Hypocreales</taxon>
        <taxon>Nectriaceae</taxon>
        <taxon>Fusarium</taxon>
        <taxon>Fusarium tricinctum species complex</taxon>
    </lineage>
</organism>
<feature type="region of interest" description="Disordered" evidence="1">
    <location>
        <begin position="1"/>
        <end position="33"/>
    </location>
</feature>
<evidence type="ECO:0000256" key="1">
    <source>
        <dbReference type="SAM" id="MobiDB-lite"/>
    </source>
</evidence>
<name>A0ABZ2WTE9_9HYPO</name>